<dbReference type="CDD" id="cd01949">
    <property type="entry name" value="GGDEF"/>
    <property type="match status" value="1"/>
</dbReference>
<evidence type="ECO:0000256" key="3">
    <source>
        <dbReference type="ARBA" id="ARBA00012528"/>
    </source>
</evidence>
<keyword evidence="4" id="KW-0342">GTP-binding</keyword>
<dbReference type="GO" id="GO:1902201">
    <property type="term" value="P:negative regulation of bacterial-type flagellum-dependent cell motility"/>
    <property type="evidence" value="ECO:0007669"/>
    <property type="project" value="TreeGrafter"/>
</dbReference>
<dbReference type="PROSITE" id="PS50887">
    <property type="entry name" value="GGDEF"/>
    <property type="match status" value="1"/>
</dbReference>
<dbReference type="Proteomes" id="UP000288843">
    <property type="component" value="Unassembled WGS sequence"/>
</dbReference>
<comment type="cofactor">
    <cofactor evidence="1">
        <name>Mg(2+)</name>
        <dbReference type="ChEBI" id="CHEBI:18420"/>
    </cofactor>
</comment>
<proteinExistence type="predicted"/>
<feature type="transmembrane region" description="Helical" evidence="6">
    <location>
        <begin position="12"/>
        <end position="30"/>
    </location>
</feature>
<keyword evidence="6" id="KW-0812">Transmembrane</keyword>
<dbReference type="RefSeq" id="WP_064793629.1">
    <property type="nucleotide sequence ID" value="NZ_CADCYG010000010.1"/>
</dbReference>
<dbReference type="GO" id="GO:0043709">
    <property type="term" value="P:cell adhesion involved in single-species biofilm formation"/>
    <property type="evidence" value="ECO:0007669"/>
    <property type="project" value="TreeGrafter"/>
</dbReference>
<keyword evidence="6" id="KW-0472">Membrane</keyword>
<dbReference type="InterPro" id="IPR050469">
    <property type="entry name" value="Diguanylate_Cyclase"/>
</dbReference>
<dbReference type="GO" id="GO:0005525">
    <property type="term" value="F:GTP binding"/>
    <property type="evidence" value="ECO:0007669"/>
    <property type="project" value="UniProtKB-KW"/>
</dbReference>
<feature type="domain" description="GGDEF" evidence="7">
    <location>
        <begin position="386"/>
        <end position="510"/>
    </location>
</feature>
<dbReference type="Gene3D" id="3.30.450.20">
    <property type="entry name" value="PAS domain"/>
    <property type="match status" value="1"/>
</dbReference>
<reference evidence="8 9" key="1">
    <citation type="submission" date="2018-06" db="EMBL/GenBank/DDBJ databases">
        <title>Carbapenemase-producing Enterobacteriaceae present in wastewater treatment plant effluent and nearby surface waters in the US.</title>
        <authorList>
            <person name="Mathys D.A."/>
            <person name="Mollenkopf D.F."/>
            <person name="Feicht S.M."/>
            <person name="Adams R.J."/>
            <person name="Albers A.L."/>
            <person name="Stuever D.M."/>
            <person name="Daniels J.B."/>
            <person name="Wittum T.E."/>
        </authorList>
    </citation>
    <scope>NUCLEOTIDE SEQUENCE [LARGE SCALE GENOMIC DNA]</scope>
    <source>
        <strain evidence="8 9">GEO_47_Down_B</strain>
    </source>
</reference>
<evidence type="ECO:0000256" key="6">
    <source>
        <dbReference type="SAM" id="Phobius"/>
    </source>
</evidence>
<evidence type="ECO:0000256" key="2">
    <source>
        <dbReference type="ARBA" id="ARBA00004665"/>
    </source>
</evidence>
<name>A0A443VJE9_RAOPL</name>
<gene>
    <name evidence="8" type="ORF">DN603_19135</name>
</gene>
<dbReference type="GO" id="GO:0052621">
    <property type="term" value="F:diguanylate cyclase activity"/>
    <property type="evidence" value="ECO:0007669"/>
    <property type="project" value="UniProtKB-EC"/>
</dbReference>
<dbReference type="Pfam" id="PF17155">
    <property type="entry name" value="GAPES1"/>
    <property type="match status" value="1"/>
</dbReference>
<comment type="caution">
    <text evidence="8">The sequence shown here is derived from an EMBL/GenBank/DDBJ whole genome shotgun (WGS) entry which is preliminary data.</text>
</comment>
<dbReference type="NCBIfam" id="NF040885">
    <property type="entry name" value="diguan_DgcJ"/>
    <property type="match status" value="1"/>
</dbReference>
<keyword evidence="4" id="KW-0547">Nucleotide-binding</keyword>
<dbReference type="InterPro" id="IPR043128">
    <property type="entry name" value="Rev_trsase/Diguanyl_cyclase"/>
</dbReference>
<dbReference type="AlphaFoldDB" id="A0A443VJE9"/>
<evidence type="ECO:0000259" key="7">
    <source>
        <dbReference type="PROSITE" id="PS50887"/>
    </source>
</evidence>
<dbReference type="EMBL" id="QKOX01000021">
    <property type="protein sequence ID" value="RWT20436.1"/>
    <property type="molecule type" value="Genomic_DNA"/>
</dbReference>
<dbReference type="InterPro" id="IPR029787">
    <property type="entry name" value="Nucleotide_cyclase"/>
</dbReference>
<dbReference type="Pfam" id="PF00990">
    <property type="entry name" value="GGDEF"/>
    <property type="match status" value="1"/>
</dbReference>
<dbReference type="PANTHER" id="PTHR45138">
    <property type="entry name" value="REGULATORY COMPONENTS OF SENSORY TRANSDUCTION SYSTEM"/>
    <property type="match status" value="1"/>
</dbReference>
<feature type="transmembrane region" description="Helical" evidence="6">
    <location>
        <begin position="317"/>
        <end position="339"/>
    </location>
</feature>
<dbReference type="InterPro" id="IPR033420">
    <property type="entry name" value="GAPES1"/>
</dbReference>
<evidence type="ECO:0000256" key="4">
    <source>
        <dbReference type="ARBA" id="ARBA00023134"/>
    </source>
</evidence>
<dbReference type="GO" id="GO:0005886">
    <property type="term" value="C:plasma membrane"/>
    <property type="evidence" value="ECO:0007669"/>
    <property type="project" value="TreeGrafter"/>
</dbReference>
<evidence type="ECO:0000313" key="9">
    <source>
        <dbReference type="Proteomes" id="UP000288843"/>
    </source>
</evidence>
<dbReference type="SMART" id="SM00267">
    <property type="entry name" value="GGDEF"/>
    <property type="match status" value="1"/>
</dbReference>
<comment type="catalytic activity">
    <reaction evidence="5">
        <text>2 GTP = 3',3'-c-di-GMP + 2 diphosphate</text>
        <dbReference type="Rhea" id="RHEA:24898"/>
        <dbReference type="ChEBI" id="CHEBI:33019"/>
        <dbReference type="ChEBI" id="CHEBI:37565"/>
        <dbReference type="ChEBI" id="CHEBI:58805"/>
        <dbReference type="EC" id="2.7.7.65"/>
    </reaction>
</comment>
<dbReference type="InterPro" id="IPR049828">
    <property type="entry name" value="DgcJ_diguan"/>
</dbReference>
<dbReference type="PANTHER" id="PTHR45138:SF22">
    <property type="entry name" value="DIGUANYLATE CYCLASE DGCJ-RELATED"/>
    <property type="match status" value="1"/>
</dbReference>
<accession>A0A443VJE9</accession>
<dbReference type="EC" id="2.7.7.65" evidence="3"/>
<sequence length="510" mass="58814">MHTNTLSTRFRYINTLIVILTTAIFIGFIIREYRDLERYMSYVAENGKSALSHAEYINQNMAFQLSRAFSAAPSSSDEQRIQRDDICAHLESVNGVLGLNLTRQTFHGLNGTLQTRNPDCRSWVRDVPSLSVIQNDRHLPASKYTFSSYRGYIFNNLRYYIDLDNDYIYINKPIAANQYKFDNWQVRNDNAIDITRSAHIISIDRRALNDFLHGENVTSHVYRDGYTKKNIISMLTPVFKNGQIKGIIVTDVNIDDLATAFYTADRPILWRFLSLYLTDEVTASDIYFNRSTIKSINIIQYQEHLTPIYLLNIKLDLIYFIIDNLWLAFIYVMSTWLLCRYTKKQMTRHAELSKDNITDTLTGLYNRKILNEALSNKIDAMLKKNIPVTLVSIDSDGLKRINDTLGHDMGDKVIQSLGYAIEQSIRKSDYGIRPGGDEFLLILIDTDYAKSLEIIARIKENLRHTDKDPRVSFSHGNYPLKPGDSLESAIKKSDKLLYVHKRNKYGEAAQ</sequence>
<evidence type="ECO:0000256" key="1">
    <source>
        <dbReference type="ARBA" id="ARBA00001946"/>
    </source>
</evidence>
<organism evidence="8 9">
    <name type="scientific">Raoultella planticola</name>
    <name type="common">Klebsiella planticola</name>
    <dbReference type="NCBI Taxonomy" id="575"/>
    <lineage>
        <taxon>Bacteria</taxon>
        <taxon>Pseudomonadati</taxon>
        <taxon>Pseudomonadota</taxon>
        <taxon>Gammaproteobacteria</taxon>
        <taxon>Enterobacterales</taxon>
        <taxon>Enterobacteriaceae</taxon>
        <taxon>Klebsiella/Raoultella group</taxon>
        <taxon>Raoultella</taxon>
    </lineage>
</organism>
<evidence type="ECO:0000256" key="5">
    <source>
        <dbReference type="ARBA" id="ARBA00034247"/>
    </source>
</evidence>
<protein>
    <recommendedName>
        <fullName evidence="3">diguanylate cyclase</fullName>
        <ecNumber evidence="3">2.7.7.65</ecNumber>
    </recommendedName>
</protein>
<dbReference type="SUPFAM" id="SSF55073">
    <property type="entry name" value="Nucleotide cyclase"/>
    <property type="match status" value="1"/>
</dbReference>
<dbReference type="Gene3D" id="3.30.70.270">
    <property type="match status" value="1"/>
</dbReference>
<dbReference type="InterPro" id="IPR000160">
    <property type="entry name" value="GGDEF_dom"/>
</dbReference>
<dbReference type="NCBIfam" id="TIGR00254">
    <property type="entry name" value="GGDEF"/>
    <property type="match status" value="1"/>
</dbReference>
<keyword evidence="6" id="KW-1133">Transmembrane helix</keyword>
<comment type="pathway">
    <text evidence="2">Purine metabolism; 3',5'-cyclic di-GMP biosynthesis.</text>
</comment>
<evidence type="ECO:0000313" key="8">
    <source>
        <dbReference type="EMBL" id="RWT20436.1"/>
    </source>
</evidence>